<evidence type="ECO:0000256" key="4">
    <source>
        <dbReference type="PROSITE-ProRule" id="PRU00175"/>
    </source>
</evidence>
<keyword evidence="1" id="KW-0479">Metal-binding</keyword>
<keyword evidence="5" id="KW-1133">Transmembrane helix</keyword>
<dbReference type="InterPro" id="IPR013083">
    <property type="entry name" value="Znf_RING/FYVE/PHD"/>
</dbReference>
<evidence type="ECO:0000256" key="5">
    <source>
        <dbReference type="SAM" id="Phobius"/>
    </source>
</evidence>
<name>A0A7S1B772_9STRA</name>
<evidence type="ECO:0000313" key="7">
    <source>
        <dbReference type="EMBL" id="CAD8876751.1"/>
    </source>
</evidence>
<dbReference type="EMBL" id="HBFR01005558">
    <property type="protein sequence ID" value="CAD8876751.1"/>
    <property type="molecule type" value="Transcribed_RNA"/>
</dbReference>
<gene>
    <name evidence="7" type="ORF">CHYS00102_LOCUS3929</name>
</gene>
<dbReference type="AlphaFoldDB" id="A0A7S1B772"/>
<dbReference type="PROSITE" id="PS50089">
    <property type="entry name" value="ZF_RING_2"/>
    <property type="match status" value="1"/>
</dbReference>
<evidence type="ECO:0000256" key="1">
    <source>
        <dbReference type="ARBA" id="ARBA00022723"/>
    </source>
</evidence>
<protein>
    <recommendedName>
        <fullName evidence="6">RING-type domain-containing protein</fullName>
    </recommendedName>
</protein>
<dbReference type="PANTHER" id="PTHR14155">
    <property type="entry name" value="RING FINGER DOMAIN-CONTAINING"/>
    <property type="match status" value="1"/>
</dbReference>
<dbReference type="Pfam" id="PF13639">
    <property type="entry name" value="zf-RING_2"/>
    <property type="match status" value="1"/>
</dbReference>
<dbReference type="InterPro" id="IPR053238">
    <property type="entry name" value="RING-H2_zinc_finger"/>
</dbReference>
<keyword evidence="2 4" id="KW-0863">Zinc-finger</keyword>
<proteinExistence type="predicted"/>
<reference evidence="7" key="1">
    <citation type="submission" date="2021-01" db="EMBL/GenBank/DDBJ databases">
        <authorList>
            <person name="Corre E."/>
            <person name="Pelletier E."/>
            <person name="Niang G."/>
            <person name="Scheremetjew M."/>
            <person name="Finn R."/>
            <person name="Kale V."/>
            <person name="Holt S."/>
            <person name="Cochrane G."/>
            <person name="Meng A."/>
            <person name="Brown T."/>
            <person name="Cohen L."/>
        </authorList>
    </citation>
    <scope>NUCLEOTIDE SEQUENCE</scope>
    <source>
        <strain evidence="7">308</strain>
    </source>
</reference>
<feature type="domain" description="RING-type" evidence="6">
    <location>
        <begin position="150"/>
        <end position="194"/>
    </location>
</feature>
<dbReference type="SMART" id="SM00184">
    <property type="entry name" value="RING"/>
    <property type="match status" value="1"/>
</dbReference>
<sequence>MELKKYVPIIVIAIFVLITALLIITLCHFANKKNSRQQNVPQDEVTKEEDREEIIKSFLITKTLKKITEKPKESKESIFASRFERRKCRVFPEFILESPKKSFTFSDKFPPDEHFAKDRISSRSSCPTVPKSPTLSGVTEMDKKYDANACAICLCSYDAGENVSWSPNEECDHVFHTECISSWLMKSSECPVCRRNYLEAHVKKISDIELGC</sequence>
<evidence type="ECO:0000256" key="2">
    <source>
        <dbReference type="ARBA" id="ARBA00022771"/>
    </source>
</evidence>
<feature type="transmembrane region" description="Helical" evidence="5">
    <location>
        <begin position="6"/>
        <end position="29"/>
    </location>
</feature>
<keyword evidence="3" id="KW-0862">Zinc</keyword>
<dbReference type="SUPFAM" id="SSF57850">
    <property type="entry name" value="RING/U-box"/>
    <property type="match status" value="1"/>
</dbReference>
<dbReference type="PANTHER" id="PTHR14155:SF610">
    <property type="entry name" value="OS01G0755700 PROTEIN"/>
    <property type="match status" value="1"/>
</dbReference>
<evidence type="ECO:0000259" key="6">
    <source>
        <dbReference type="PROSITE" id="PS50089"/>
    </source>
</evidence>
<accession>A0A7S1B772</accession>
<keyword evidence="5" id="KW-0812">Transmembrane</keyword>
<dbReference type="InterPro" id="IPR001841">
    <property type="entry name" value="Znf_RING"/>
</dbReference>
<evidence type="ECO:0000256" key="3">
    <source>
        <dbReference type="ARBA" id="ARBA00022833"/>
    </source>
</evidence>
<dbReference type="GO" id="GO:0008270">
    <property type="term" value="F:zinc ion binding"/>
    <property type="evidence" value="ECO:0007669"/>
    <property type="project" value="UniProtKB-KW"/>
</dbReference>
<organism evidence="7">
    <name type="scientific">Corethron hystrix</name>
    <dbReference type="NCBI Taxonomy" id="216773"/>
    <lineage>
        <taxon>Eukaryota</taxon>
        <taxon>Sar</taxon>
        <taxon>Stramenopiles</taxon>
        <taxon>Ochrophyta</taxon>
        <taxon>Bacillariophyta</taxon>
        <taxon>Coscinodiscophyceae</taxon>
        <taxon>Corethrophycidae</taxon>
        <taxon>Corethrales</taxon>
        <taxon>Corethraceae</taxon>
        <taxon>Corethron</taxon>
    </lineage>
</organism>
<dbReference type="Gene3D" id="3.30.40.10">
    <property type="entry name" value="Zinc/RING finger domain, C3HC4 (zinc finger)"/>
    <property type="match status" value="1"/>
</dbReference>
<keyword evidence="5" id="KW-0472">Membrane</keyword>